<accession>X0W768</accession>
<dbReference type="EMBL" id="BARS01023175">
    <property type="protein sequence ID" value="GAG08486.1"/>
    <property type="molecule type" value="Genomic_DNA"/>
</dbReference>
<evidence type="ECO:0000259" key="10">
    <source>
        <dbReference type="Pfam" id="PF00133"/>
    </source>
</evidence>
<evidence type="ECO:0000256" key="1">
    <source>
        <dbReference type="ARBA" id="ARBA00022490"/>
    </source>
</evidence>
<evidence type="ECO:0000256" key="9">
    <source>
        <dbReference type="ARBA" id="ARBA00048359"/>
    </source>
</evidence>
<evidence type="ECO:0000256" key="6">
    <source>
        <dbReference type="ARBA" id="ARBA00022840"/>
    </source>
</evidence>
<keyword evidence="2" id="KW-0436">Ligase</keyword>
<evidence type="ECO:0000256" key="3">
    <source>
        <dbReference type="ARBA" id="ARBA00022723"/>
    </source>
</evidence>
<keyword evidence="7" id="KW-0648">Protein biosynthesis</keyword>
<feature type="non-terminal residue" evidence="11">
    <location>
        <position position="1"/>
    </location>
</feature>
<evidence type="ECO:0000256" key="7">
    <source>
        <dbReference type="ARBA" id="ARBA00022917"/>
    </source>
</evidence>
<dbReference type="InterPro" id="IPR002301">
    <property type="entry name" value="Ile-tRNA-ligase"/>
</dbReference>
<evidence type="ECO:0000256" key="5">
    <source>
        <dbReference type="ARBA" id="ARBA00022833"/>
    </source>
</evidence>
<keyword evidence="4" id="KW-0547">Nucleotide-binding</keyword>
<feature type="non-terminal residue" evidence="11">
    <location>
        <position position="269"/>
    </location>
</feature>
<name>X0W768_9ZZZZ</name>
<dbReference type="InterPro" id="IPR023586">
    <property type="entry name" value="Ile-tRNA-ligase_type2"/>
</dbReference>
<dbReference type="GO" id="GO:0006428">
    <property type="term" value="P:isoleucyl-tRNA aminoacylation"/>
    <property type="evidence" value="ECO:0007669"/>
    <property type="project" value="InterPro"/>
</dbReference>
<protein>
    <recommendedName>
        <fullName evidence="10">Aminoacyl-tRNA synthetase class Ia domain-containing protein</fullName>
    </recommendedName>
</protein>
<dbReference type="Pfam" id="PF00133">
    <property type="entry name" value="tRNA-synt_1"/>
    <property type="match status" value="1"/>
</dbReference>
<evidence type="ECO:0000256" key="2">
    <source>
        <dbReference type="ARBA" id="ARBA00022598"/>
    </source>
</evidence>
<reference evidence="11" key="1">
    <citation type="journal article" date="2014" name="Front. Microbiol.">
        <title>High frequency of phylogenetically diverse reductive dehalogenase-homologous genes in deep subseafloor sedimentary metagenomes.</title>
        <authorList>
            <person name="Kawai M."/>
            <person name="Futagami T."/>
            <person name="Toyoda A."/>
            <person name="Takaki Y."/>
            <person name="Nishi S."/>
            <person name="Hori S."/>
            <person name="Arai W."/>
            <person name="Tsubouchi T."/>
            <person name="Morono Y."/>
            <person name="Uchiyama I."/>
            <person name="Ito T."/>
            <person name="Fujiyama A."/>
            <person name="Inagaki F."/>
            <person name="Takami H."/>
        </authorList>
    </citation>
    <scope>NUCLEOTIDE SEQUENCE</scope>
    <source>
        <strain evidence="11">Expedition CK06-06</strain>
    </source>
</reference>
<keyword evidence="6" id="KW-0067">ATP-binding</keyword>
<dbReference type="FunFam" id="3.40.50.620:FF:000075">
    <property type="entry name" value="Isoleucine--tRNA ligase"/>
    <property type="match status" value="1"/>
</dbReference>
<keyword evidence="5" id="KW-0862">Zinc</keyword>
<evidence type="ECO:0000313" key="11">
    <source>
        <dbReference type="EMBL" id="GAG08486.1"/>
    </source>
</evidence>
<dbReference type="Gene3D" id="3.40.50.620">
    <property type="entry name" value="HUPs"/>
    <property type="match status" value="1"/>
</dbReference>
<dbReference type="SUPFAM" id="SSF52374">
    <property type="entry name" value="Nucleotidylyl transferase"/>
    <property type="match status" value="1"/>
</dbReference>
<dbReference type="PANTHER" id="PTHR42780:SF1">
    <property type="entry name" value="ISOLEUCINE--TRNA LIGASE, CYTOPLASMIC"/>
    <property type="match status" value="1"/>
</dbReference>
<keyword evidence="8" id="KW-0030">Aminoacyl-tRNA synthetase</keyword>
<dbReference type="PANTHER" id="PTHR42780">
    <property type="entry name" value="SOLEUCYL-TRNA SYNTHETASE"/>
    <property type="match status" value="1"/>
</dbReference>
<keyword evidence="3" id="KW-0479">Metal-binding</keyword>
<dbReference type="GO" id="GO:0004822">
    <property type="term" value="F:isoleucine-tRNA ligase activity"/>
    <property type="evidence" value="ECO:0007669"/>
    <property type="project" value="UniProtKB-EC"/>
</dbReference>
<dbReference type="GO" id="GO:0005524">
    <property type="term" value="F:ATP binding"/>
    <property type="evidence" value="ECO:0007669"/>
    <property type="project" value="UniProtKB-KW"/>
</dbReference>
<evidence type="ECO:0000256" key="8">
    <source>
        <dbReference type="ARBA" id="ARBA00023146"/>
    </source>
</evidence>
<gene>
    <name evidence="11" type="ORF">S01H1_36930</name>
</gene>
<comment type="caution">
    <text evidence="11">The sequence shown here is derived from an EMBL/GenBank/DDBJ whole genome shotgun (WGS) entry which is preliminary data.</text>
</comment>
<proteinExistence type="predicted"/>
<feature type="domain" description="Aminoacyl-tRNA synthetase class Ia" evidence="10">
    <location>
        <begin position="31"/>
        <end position="264"/>
    </location>
</feature>
<dbReference type="InterPro" id="IPR002300">
    <property type="entry name" value="aa-tRNA-synth_Ia"/>
</dbReference>
<dbReference type="GO" id="GO:0046872">
    <property type="term" value="F:metal ion binding"/>
    <property type="evidence" value="ECO:0007669"/>
    <property type="project" value="UniProtKB-KW"/>
</dbReference>
<dbReference type="AlphaFoldDB" id="X0W768"/>
<keyword evidence="1" id="KW-0963">Cytoplasm</keyword>
<dbReference type="PRINTS" id="PR00984">
    <property type="entry name" value="TRNASYNTHILE"/>
</dbReference>
<evidence type="ECO:0000256" key="4">
    <source>
        <dbReference type="ARBA" id="ARBA00022741"/>
    </source>
</evidence>
<comment type="catalytic activity">
    <reaction evidence="9">
        <text>tRNA(Ile) + L-isoleucine + ATP = L-isoleucyl-tRNA(Ile) + AMP + diphosphate</text>
        <dbReference type="Rhea" id="RHEA:11060"/>
        <dbReference type="Rhea" id="RHEA-COMP:9666"/>
        <dbReference type="Rhea" id="RHEA-COMP:9695"/>
        <dbReference type="ChEBI" id="CHEBI:30616"/>
        <dbReference type="ChEBI" id="CHEBI:33019"/>
        <dbReference type="ChEBI" id="CHEBI:58045"/>
        <dbReference type="ChEBI" id="CHEBI:78442"/>
        <dbReference type="ChEBI" id="CHEBI:78528"/>
        <dbReference type="ChEBI" id="CHEBI:456215"/>
        <dbReference type="EC" id="6.1.1.5"/>
    </reaction>
</comment>
<sequence length="269" mass="31459">FVKDADQLIIQDLHDRGLLLRAETYTHSYPFCWRCDTPLLYYARSSWFIRTTQFRDQLVSLNQNINWIPEHIKDGRFGNWLESNIDWALGRERYWGTPLPVWQCDSCHHQLAVGSVAELSELAGEDLSDLDLHRPYVDQVIFPCPECGDEMQRVPDLIDVWFDSGSMPVAQWHYPFEGDEEFKRQYPADFICEGVDQTRGWFYSLHTISTLLFDQECFRNVISLGLFLDADGRKMSKSRGNDIDPWEIFNKYGADAFRWYLYTSGAPGQ</sequence>
<dbReference type="InterPro" id="IPR014729">
    <property type="entry name" value="Rossmann-like_a/b/a_fold"/>
</dbReference>
<organism evidence="11">
    <name type="scientific">marine sediment metagenome</name>
    <dbReference type="NCBI Taxonomy" id="412755"/>
    <lineage>
        <taxon>unclassified sequences</taxon>
        <taxon>metagenomes</taxon>
        <taxon>ecological metagenomes</taxon>
    </lineage>
</organism>